<comment type="caution">
    <text evidence="2">The sequence shown here is derived from an EMBL/GenBank/DDBJ whole genome shotgun (WGS) entry which is preliminary data.</text>
</comment>
<organism evidence="2 3">
    <name type="scientific">Rhizophagus irregularis</name>
    <dbReference type="NCBI Taxonomy" id="588596"/>
    <lineage>
        <taxon>Eukaryota</taxon>
        <taxon>Fungi</taxon>
        <taxon>Fungi incertae sedis</taxon>
        <taxon>Mucoromycota</taxon>
        <taxon>Glomeromycotina</taxon>
        <taxon>Glomeromycetes</taxon>
        <taxon>Glomerales</taxon>
        <taxon>Glomeraceae</taxon>
        <taxon>Rhizophagus</taxon>
    </lineage>
</organism>
<feature type="region of interest" description="Disordered" evidence="1">
    <location>
        <begin position="1"/>
        <end position="86"/>
    </location>
</feature>
<reference evidence="2 3" key="2">
    <citation type="submission" date="2017-09" db="EMBL/GenBank/DDBJ databases">
        <title>Extensive intraspecific genome diversity in a model arbuscular mycorrhizal fungus.</title>
        <authorList>
            <person name="Chen E.C."/>
            <person name="Morin E."/>
            <person name="Beaudet D."/>
            <person name="Noel J."/>
            <person name="Ndikumana S."/>
            <person name="Charron P."/>
            <person name="St-Onge C."/>
            <person name="Giorgi J."/>
            <person name="Grigoriev I.V."/>
            <person name="Roux C."/>
            <person name="Martin F.M."/>
            <person name="Corradi N."/>
        </authorList>
    </citation>
    <scope>NUCLEOTIDE SEQUENCE [LARGE SCALE GENOMIC DNA]</scope>
    <source>
        <strain evidence="2 3">A5</strain>
    </source>
</reference>
<evidence type="ECO:0000313" key="2">
    <source>
        <dbReference type="EMBL" id="PKB95452.1"/>
    </source>
</evidence>
<feature type="compositionally biased region" description="Acidic residues" evidence="1">
    <location>
        <begin position="1"/>
        <end position="74"/>
    </location>
</feature>
<sequence length="409" mass="46892">MQNINDSDDNNDSNEETDNYGDSDDGDDSDDNDDGDDGDDNDDGDDSDDGDDNDDGDDSDNGDDGDDDGEETNIFEDYSPPNYDFPNNINENLQNIEDWIIVFVLRYQTRFRLADTAIDTLIKFIKHILTNFNYDRFKDFPTSLYTARKKLGLKHQFVKFSVCPSCHKLHNIDDVKQHTIQQHKAIKKCGHVQFPNHRSLRQCNAPLSEQKELDDGKVVNAPLLIYPMPSIKEQLLQMYQRPNFEKNLKLWADRSVNDRVLCDVYDGEIWKNFSNSGIIVDDESDEQRFFNKEHADDHLGIMINVDWFQPFERTIHSSGAIYGAICNLPRELRFKPENMLILGLMPGPNEPSLHQINHYLAPIVDQFQTFWEGVGLDRTSEHLSGRLIKCAVIACCCDIPAARKLCGHY</sequence>
<feature type="non-terminal residue" evidence="2">
    <location>
        <position position="409"/>
    </location>
</feature>
<evidence type="ECO:0000256" key="1">
    <source>
        <dbReference type="SAM" id="MobiDB-lite"/>
    </source>
</evidence>
<proteinExistence type="predicted"/>
<evidence type="ECO:0000313" key="3">
    <source>
        <dbReference type="Proteomes" id="UP000232722"/>
    </source>
</evidence>
<accession>A0A2N0NLK3</accession>
<name>A0A2N0NLK3_9GLOM</name>
<gene>
    <name evidence="2" type="ORF">RhiirA5_302900</name>
</gene>
<dbReference type="VEuPathDB" id="FungiDB:RhiirFUN_024243"/>
<dbReference type="VEuPathDB" id="FungiDB:RhiirA1_503366"/>
<dbReference type="EMBL" id="LLXJ01004781">
    <property type="protein sequence ID" value="PKB95452.1"/>
    <property type="molecule type" value="Genomic_DNA"/>
</dbReference>
<reference evidence="2 3" key="1">
    <citation type="submission" date="2016-04" db="EMBL/GenBank/DDBJ databases">
        <title>Genome analyses suggest a sexual origin of heterokaryosis in a supposedly ancient asexual fungus.</title>
        <authorList>
            <person name="Ropars J."/>
            <person name="Sedzielewska K."/>
            <person name="Noel J."/>
            <person name="Charron P."/>
            <person name="Farinelli L."/>
            <person name="Marton T."/>
            <person name="Kruger M."/>
            <person name="Pelin A."/>
            <person name="Brachmann A."/>
            <person name="Corradi N."/>
        </authorList>
    </citation>
    <scope>NUCLEOTIDE SEQUENCE [LARGE SCALE GENOMIC DNA]</scope>
    <source>
        <strain evidence="2 3">A5</strain>
    </source>
</reference>
<dbReference type="InterPro" id="IPR004242">
    <property type="entry name" value="Transposase_21"/>
</dbReference>
<protein>
    <recommendedName>
        <fullName evidence="4">Transposase domain-containing protein</fullName>
    </recommendedName>
</protein>
<dbReference type="AlphaFoldDB" id="A0A2N0NLK3"/>
<evidence type="ECO:0008006" key="4">
    <source>
        <dbReference type="Google" id="ProtNLM"/>
    </source>
</evidence>
<dbReference type="VEuPathDB" id="FungiDB:FUN_022449"/>
<dbReference type="Pfam" id="PF02992">
    <property type="entry name" value="Transposase_21"/>
    <property type="match status" value="1"/>
</dbReference>
<dbReference type="Proteomes" id="UP000232722">
    <property type="component" value="Unassembled WGS sequence"/>
</dbReference>